<dbReference type="EMBL" id="AP025628">
    <property type="protein sequence ID" value="BDG60972.1"/>
    <property type="molecule type" value="Genomic_DNA"/>
</dbReference>
<dbReference type="Proteomes" id="UP001163687">
    <property type="component" value="Chromosome"/>
</dbReference>
<evidence type="ECO:0008006" key="4">
    <source>
        <dbReference type="Google" id="ProtNLM"/>
    </source>
</evidence>
<proteinExistence type="predicted"/>
<keyword evidence="1" id="KW-0812">Transmembrane</keyword>
<keyword evidence="3" id="KW-1185">Reference proteome</keyword>
<feature type="transmembrane region" description="Helical" evidence="1">
    <location>
        <begin position="6"/>
        <end position="26"/>
    </location>
</feature>
<evidence type="ECO:0000313" key="3">
    <source>
        <dbReference type="Proteomes" id="UP001163687"/>
    </source>
</evidence>
<keyword evidence="1" id="KW-0472">Membrane</keyword>
<dbReference type="RefSeq" id="WP_264841655.1">
    <property type="nucleotide sequence ID" value="NZ_AP025628.1"/>
</dbReference>
<sequence>MEQTLTRVVVFLAFALLGWWFVGNWLNRRRANALARVIYHAVPVLGQRATIRPVGSGSAGFHIEIQDPVPGVRWAALLCLLEARDFPLAWIYTRLRGRRDTVILRVDFATPPKEEARPDPRTAGAQAGLRRVIAFRVQPESPHLQLSFGVGGGEEDEIRRAFEFAARLARGEVAPSG</sequence>
<evidence type="ECO:0000256" key="1">
    <source>
        <dbReference type="SAM" id="Phobius"/>
    </source>
</evidence>
<accession>A0AA35CNR1</accession>
<name>A0AA35CNR1_9FIRM</name>
<protein>
    <recommendedName>
        <fullName evidence="4">DUF2550 family protein</fullName>
    </recommendedName>
</protein>
<reference evidence="2" key="1">
    <citation type="submission" date="2022-03" db="EMBL/GenBank/DDBJ databases">
        <title>Complete genome sequence of Caldinitratiruptor microaerophilus.</title>
        <authorList>
            <person name="Mukaiyama R."/>
            <person name="Nishiyama T."/>
            <person name="Ueda K."/>
        </authorList>
    </citation>
    <scope>NUCLEOTIDE SEQUENCE</scope>
    <source>
        <strain evidence="2">JCM 16183</strain>
    </source>
</reference>
<organism evidence="2 3">
    <name type="scientific">Caldinitratiruptor microaerophilus</name>
    <dbReference type="NCBI Taxonomy" id="671077"/>
    <lineage>
        <taxon>Bacteria</taxon>
        <taxon>Bacillati</taxon>
        <taxon>Bacillota</taxon>
        <taxon>Clostridia</taxon>
        <taxon>Eubacteriales</taxon>
        <taxon>Symbiobacteriaceae</taxon>
        <taxon>Caldinitratiruptor</taxon>
    </lineage>
</organism>
<dbReference type="AlphaFoldDB" id="A0AA35CNR1"/>
<keyword evidence="1" id="KW-1133">Transmembrane helix</keyword>
<dbReference type="KEGG" id="cmic:caldi_20620"/>
<gene>
    <name evidence="2" type="ORF">caldi_20620</name>
</gene>
<evidence type="ECO:0000313" key="2">
    <source>
        <dbReference type="EMBL" id="BDG60972.1"/>
    </source>
</evidence>